<dbReference type="EMBL" id="SMFK01000013">
    <property type="protein sequence ID" value="TDD94944.1"/>
    <property type="molecule type" value="Genomic_DNA"/>
</dbReference>
<feature type="chain" id="PRO_5020765826" description="Right-handed parallel beta-helix repeat-containing protein" evidence="1">
    <location>
        <begin position="26"/>
        <end position="380"/>
    </location>
</feature>
<evidence type="ECO:0000313" key="3">
    <source>
        <dbReference type="Proteomes" id="UP000295479"/>
    </source>
</evidence>
<proteinExistence type="predicted"/>
<evidence type="ECO:0008006" key="4">
    <source>
        <dbReference type="Google" id="ProtNLM"/>
    </source>
</evidence>
<sequence length="380" mass="40562">MKNSKLLLTTTAVAVLMMCYSPSQAKIWRVNKGSNYNGTTLFGNNFGGTAAYPVFKELDQVVGSSGWGSFTVGDTIHMEGSTAGIYDIATVVKRCVIIGPGYFLGDNSKTSNDLYEAKIVRINFNTGSAGSVVMGMNVVDNGNTAHGYIQIAADNIMVRRCRIERSVYFFITGGSGLQLATINQNFFPSGFTPNNALYITNTGFVPPVDLIFNNNICQKTLIWHRGNGTIANITQCKNNVFDGPGNSLNLEFTTADFSNNILIPTNSTVNITAAPGQISYNIGTQNTQFGTNNYNLVVPAITTLFTVGTSTDGHYQIQSGTQAYQNGSDGTDRGVFGGVPASRYTLSGLAPVPVVYEATSTGVVSTTTGLPITVKARTIK</sequence>
<dbReference type="RefSeq" id="WP_132008212.1">
    <property type="nucleotide sequence ID" value="NZ_SMFK01000013.1"/>
</dbReference>
<reference evidence="2 3" key="1">
    <citation type="submission" date="2019-03" db="EMBL/GenBank/DDBJ databases">
        <title>Flavobacterium AR-3-4 sp. nov. isolated from arctic soil.</title>
        <authorList>
            <person name="Chaudhary D.K."/>
        </authorList>
    </citation>
    <scope>NUCLEOTIDE SEQUENCE [LARGE SCALE GENOMIC DNA]</scope>
    <source>
        <strain evidence="2 3">AR-3-4</strain>
    </source>
</reference>
<keyword evidence="3" id="KW-1185">Reference proteome</keyword>
<comment type="caution">
    <text evidence="2">The sequence shown here is derived from an EMBL/GenBank/DDBJ whole genome shotgun (WGS) entry which is preliminary data.</text>
</comment>
<protein>
    <recommendedName>
        <fullName evidence="4">Right-handed parallel beta-helix repeat-containing protein</fullName>
    </recommendedName>
</protein>
<evidence type="ECO:0000313" key="2">
    <source>
        <dbReference type="EMBL" id="TDD94944.1"/>
    </source>
</evidence>
<dbReference type="Proteomes" id="UP000295479">
    <property type="component" value="Unassembled WGS sequence"/>
</dbReference>
<name>A0A4R5CCQ8_9FLAO</name>
<dbReference type="AlphaFoldDB" id="A0A4R5CCQ8"/>
<evidence type="ECO:0000256" key="1">
    <source>
        <dbReference type="SAM" id="SignalP"/>
    </source>
</evidence>
<feature type="signal peptide" evidence="1">
    <location>
        <begin position="1"/>
        <end position="25"/>
    </location>
</feature>
<gene>
    <name evidence="2" type="ORF">E0F76_15600</name>
</gene>
<accession>A0A4R5CCQ8</accession>
<keyword evidence="1" id="KW-0732">Signal</keyword>
<dbReference type="OrthoDB" id="669576at2"/>
<organism evidence="2 3">
    <name type="scientific">Flavobacterium cellulosilyticum</name>
    <dbReference type="NCBI Taxonomy" id="2541731"/>
    <lineage>
        <taxon>Bacteria</taxon>
        <taxon>Pseudomonadati</taxon>
        <taxon>Bacteroidota</taxon>
        <taxon>Flavobacteriia</taxon>
        <taxon>Flavobacteriales</taxon>
        <taxon>Flavobacteriaceae</taxon>
        <taxon>Flavobacterium</taxon>
    </lineage>
</organism>